<evidence type="ECO:0000256" key="2">
    <source>
        <dbReference type="ARBA" id="ARBA00006676"/>
    </source>
</evidence>
<dbReference type="InterPro" id="IPR001365">
    <property type="entry name" value="A_deaminase_dom"/>
</dbReference>
<dbReference type="Proteomes" id="UP001589844">
    <property type="component" value="Unassembled WGS sequence"/>
</dbReference>
<reference evidence="9 10" key="1">
    <citation type="submission" date="2024-09" db="EMBL/GenBank/DDBJ databases">
        <authorList>
            <person name="Sun Q."/>
            <person name="Mori K."/>
        </authorList>
    </citation>
    <scope>NUCLEOTIDE SEQUENCE [LARGE SCALE GENOMIC DNA]</scope>
    <source>
        <strain evidence="9 10">CCM 8677</strain>
    </source>
</reference>
<dbReference type="InterPro" id="IPR006330">
    <property type="entry name" value="Ado/ade_deaminase"/>
</dbReference>
<dbReference type="Gene3D" id="3.20.20.140">
    <property type="entry name" value="Metal-dependent hydrolases"/>
    <property type="match status" value="1"/>
</dbReference>
<evidence type="ECO:0000313" key="9">
    <source>
        <dbReference type="EMBL" id="MFC0349330.1"/>
    </source>
</evidence>
<evidence type="ECO:0000256" key="1">
    <source>
        <dbReference type="ARBA" id="ARBA00001947"/>
    </source>
</evidence>
<protein>
    <recommendedName>
        <fullName evidence="3">adenosine deaminase</fullName>
        <ecNumber evidence="3">3.5.4.4</ecNumber>
    </recommendedName>
</protein>
<proteinExistence type="inferred from homology"/>
<dbReference type="EMBL" id="JBHLXJ010000007">
    <property type="protein sequence ID" value="MFC0349330.1"/>
    <property type="molecule type" value="Genomic_DNA"/>
</dbReference>
<dbReference type="PANTHER" id="PTHR11409:SF43">
    <property type="entry name" value="ADENOSINE DEAMINASE"/>
    <property type="match status" value="1"/>
</dbReference>
<accession>A0ABV6IBW7</accession>
<keyword evidence="4" id="KW-0479">Metal-binding</keyword>
<evidence type="ECO:0000256" key="4">
    <source>
        <dbReference type="ARBA" id="ARBA00022723"/>
    </source>
</evidence>
<feature type="signal peptide" evidence="7">
    <location>
        <begin position="1"/>
        <end position="19"/>
    </location>
</feature>
<dbReference type="PANTHER" id="PTHR11409">
    <property type="entry name" value="ADENOSINE DEAMINASE"/>
    <property type="match status" value="1"/>
</dbReference>
<evidence type="ECO:0000256" key="6">
    <source>
        <dbReference type="ARBA" id="ARBA00022833"/>
    </source>
</evidence>
<feature type="chain" id="PRO_5046044448" description="adenosine deaminase" evidence="7">
    <location>
        <begin position="20"/>
        <end position="536"/>
    </location>
</feature>
<dbReference type="RefSeq" id="WP_390210867.1">
    <property type="nucleotide sequence ID" value="NZ_JBHLXJ010000007.1"/>
</dbReference>
<evidence type="ECO:0000256" key="5">
    <source>
        <dbReference type="ARBA" id="ARBA00022801"/>
    </source>
</evidence>
<organism evidence="9 10">
    <name type="scientific">Undibacterium danionis</name>
    <dbReference type="NCBI Taxonomy" id="1812100"/>
    <lineage>
        <taxon>Bacteria</taxon>
        <taxon>Pseudomonadati</taxon>
        <taxon>Pseudomonadota</taxon>
        <taxon>Betaproteobacteria</taxon>
        <taxon>Burkholderiales</taxon>
        <taxon>Oxalobacteraceae</taxon>
        <taxon>Undibacterium</taxon>
    </lineage>
</organism>
<evidence type="ECO:0000313" key="10">
    <source>
        <dbReference type="Proteomes" id="UP001589844"/>
    </source>
</evidence>
<evidence type="ECO:0000256" key="3">
    <source>
        <dbReference type="ARBA" id="ARBA00012784"/>
    </source>
</evidence>
<dbReference type="SUPFAM" id="SSF51556">
    <property type="entry name" value="Metallo-dependent hydrolases"/>
    <property type="match status" value="1"/>
</dbReference>
<keyword evidence="10" id="KW-1185">Reference proteome</keyword>
<dbReference type="EC" id="3.5.4.4" evidence="3"/>
<keyword evidence="5" id="KW-0378">Hydrolase</keyword>
<sequence>MKKMIVALCVSAIALPAVYANVYASEAKSAADAVTKKNLQTTRQYYAQLIAGTPGAQTRLAELNMLMTMLPKGGDIHHHYTGSVYAETYLDWIGQQGFCIYRESDSAKKQEKFRIESRPAFLTDENKSCLKADAIRKDNLFYRELMSTWSVVDFSNHVHPQVAPDQHFFNTFGYFSGISKYSTNVGLRILKQQAKAENQQYLETMLKSAPITDHPELSAKIDALQSSSSKEAQTQAYKEAQTQAYKEAQTQAYKEAQTQAFEQFADFLAKDAGAQKKIADYVQETINDAAGIDDADFTLRIQTYVSRNSAPSKVFSSLYAAFAASQNNPLIVGVNIVGAEHALVAVRDYDLHMQMFAFLKQRFPKVRLSLHAGELVLGIVPPEHLQHHMRSALQIAGAERIGHGVDIMHEANPDQLLAELKRRDVPVEINLTSNDFILGLKQHEHPVAMYMRHDVPFVISSDDAGVSRSNLSREYFLFASRYTPSYDSLKKTVYNSIRYSFLSPTDKAAQMRQLDQRFAKFEAAAANLAKSAKSQF</sequence>
<keyword evidence="7" id="KW-0732">Signal</keyword>
<gene>
    <name evidence="9" type="ORF">ACFFJH_05895</name>
</gene>
<comment type="similarity">
    <text evidence="2">Belongs to the metallo-dependent hydrolases superfamily. Adenosine and AMP deaminases family.</text>
</comment>
<comment type="cofactor">
    <cofactor evidence="1">
        <name>Zn(2+)</name>
        <dbReference type="ChEBI" id="CHEBI:29105"/>
    </cofactor>
</comment>
<dbReference type="Pfam" id="PF00962">
    <property type="entry name" value="A_deaminase"/>
    <property type="match status" value="1"/>
</dbReference>
<evidence type="ECO:0000256" key="7">
    <source>
        <dbReference type="SAM" id="SignalP"/>
    </source>
</evidence>
<feature type="domain" description="Adenosine deaminase" evidence="8">
    <location>
        <begin position="279"/>
        <end position="514"/>
    </location>
</feature>
<dbReference type="InterPro" id="IPR032466">
    <property type="entry name" value="Metal_Hydrolase"/>
</dbReference>
<name>A0ABV6IBW7_9BURK</name>
<evidence type="ECO:0000259" key="8">
    <source>
        <dbReference type="Pfam" id="PF00962"/>
    </source>
</evidence>
<keyword evidence="6" id="KW-0862">Zinc</keyword>
<comment type="caution">
    <text evidence="9">The sequence shown here is derived from an EMBL/GenBank/DDBJ whole genome shotgun (WGS) entry which is preliminary data.</text>
</comment>